<name>A0A518G6V9_9BACT</name>
<evidence type="ECO:0000256" key="1">
    <source>
        <dbReference type="ARBA" id="ARBA00022670"/>
    </source>
</evidence>
<protein>
    <submittedName>
        <fullName evidence="7">Prolyl endopeptidase</fullName>
        <ecNumber evidence="7">3.4.21.26</ecNumber>
    </submittedName>
</protein>
<dbReference type="Pfam" id="PF00326">
    <property type="entry name" value="Peptidase_S9"/>
    <property type="match status" value="1"/>
</dbReference>
<keyword evidence="3" id="KW-0720">Serine protease</keyword>
<evidence type="ECO:0000256" key="2">
    <source>
        <dbReference type="ARBA" id="ARBA00022801"/>
    </source>
</evidence>
<evidence type="ECO:0000256" key="4">
    <source>
        <dbReference type="SAM" id="SignalP"/>
    </source>
</evidence>
<keyword evidence="4" id="KW-0732">Signal</keyword>
<dbReference type="SUPFAM" id="SSF50993">
    <property type="entry name" value="Peptidase/esterase 'gauge' domain"/>
    <property type="match status" value="1"/>
</dbReference>
<dbReference type="InterPro" id="IPR001375">
    <property type="entry name" value="Peptidase_S9_cat"/>
</dbReference>
<feature type="domain" description="Peptidase S9A N-terminal" evidence="6">
    <location>
        <begin position="34"/>
        <end position="431"/>
    </location>
</feature>
<dbReference type="GO" id="GO:0005829">
    <property type="term" value="C:cytosol"/>
    <property type="evidence" value="ECO:0007669"/>
    <property type="project" value="TreeGrafter"/>
</dbReference>
<dbReference type="SUPFAM" id="SSF53474">
    <property type="entry name" value="alpha/beta-Hydrolases"/>
    <property type="match status" value="1"/>
</dbReference>
<dbReference type="KEGG" id="ahel:Q31a_26310"/>
<dbReference type="InterPro" id="IPR002470">
    <property type="entry name" value="Peptidase_S9A"/>
</dbReference>
<dbReference type="AlphaFoldDB" id="A0A518G6V9"/>
<feature type="domain" description="Peptidase S9 prolyl oligopeptidase catalytic" evidence="5">
    <location>
        <begin position="504"/>
        <end position="703"/>
    </location>
</feature>
<dbReference type="Pfam" id="PF02897">
    <property type="entry name" value="Peptidase_S9_N"/>
    <property type="match status" value="1"/>
</dbReference>
<keyword evidence="8" id="KW-1185">Reference proteome</keyword>
<accession>A0A518G6V9</accession>
<feature type="chain" id="PRO_5022147260" evidence="4">
    <location>
        <begin position="21"/>
        <end position="708"/>
    </location>
</feature>
<dbReference type="EMBL" id="CP036298">
    <property type="protein sequence ID" value="QDV24315.1"/>
    <property type="molecule type" value="Genomic_DNA"/>
</dbReference>
<feature type="signal peptide" evidence="4">
    <location>
        <begin position="1"/>
        <end position="20"/>
    </location>
</feature>
<dbReference type="PRINTS" id="PR00862">
    <property type="entry name" value="PROLIGOPTASE"/>
</dbReference>
<gene>
    <name evidence="7" type="ORF">Q31a_26310</name>
</gene>
<evidence type="ECO:0000259" key="6">
    <source>
        <dbReference type="Pfam" id="PF02897"/>
    </source>
</evidence>
<dbReference type="PANTHER" id="PTHR42881">
    <property type="entry name" value="PROLYL ENDOPEPTIDASE"/>
    <property type="match status" value="1"/>
</dbReference>
<dbReference type="Gene3D" id="3.40.50.1820">
    <property type="entry name" value="alpha/beta hydrolase"/>
    <property type="match status" value="1"/>
</dbReference>
<keyword evidence="1" id="KW-0645">Protease</keyword>
<reference evidence="7 8" key="1">
    <citation type="submission" date="2019-02" db="EMBL/GenBank/DDBJ databases">
        <title>Deep-cultivation of Planctomycetes and their phenomic and genomic characterization uncovers novel biology.</title>
        <authorList>
            <person name="Wiegand S."/>
            <person name="Jogler M."/>
            <person name="Boedeker C."/>
            <person name="Pinto D."/>
            <person name="Vollmers J."/>
            <person name="Rivas-Marin E."/>
            <person name="Kohn T."/>
            <person name="Peeters S.H."/>
            <person name="Heuer A."/>
            <person name="Rast P."/>
            <person name="Oberbeckmann S."/>
            <person name="Bunk B."/>
            <person name="Jeske O."/>
            <person name="Meyerdierks A."/>
            <person name="Storesund J.E."/>
            <person name="Kallscheuer N."/>
            <person name="Luecker S."/>
            <person name="Lage O.M."/>
            <person name="Pohl T."/>
            <person name="Merkel B.J."/>
            <person name="Hornburger P."/>
            <person name="Mueller R.-W."/>
            <person name="Bruemmer F."/>
            <person name="Labrenz M."/>
            <person name="Spormann A.M."/>
            <person name="Op den Camp H."/>
            <person name="Overmann J."/>
            <person name="Amann R."/>
            <person name="Jetten M.S.M."/>
            <person name="Mascher T."/>
            <person name="Medema M.H."/>
            <person name="Devos D.P."/>
            <person name="Kaster A.-K."/>
            <person name="Ovreas L."/>
            <person name="Rohde M."/>
            <person name="Galperin M.Y."/>
            <person name="Jogler C."/>
        </authorList>
    </citation>
    <scope>NUCLEOTIDE SEQUENCE [LARGE SCALE GENOMIC DNA]</scope>
    <source>
        <strain evidence="7 8">Q31a</strain>
    </source>
</reference>
<dbReference type="GO" id="GO:0070012">
    <property type="term" value="F:oligopeptidase activity"/>
    <property type="evidence" value="ECO:0007669"/>
    <property type="project" value="TreeGrafter"/>
</dbReference>
<evidence type="ECO:0000256" key="3">
    <source>
        <dbReference type="ARBA" id="ARBA00022825"/>
    </source>
</evidence>
<proteinExistence type="predicted"/>
<evidence type="ECO:0000313" key="7">
    <source>
        <dbReference type="EMBL" id="QDV24315.1"/>
    </source>
</evidence>
<dbReference type="InterPro" id="IPR023302">
    <property type="entry name" value="Pept_S9A_N"/>
</dbReference>
<keyword evidence="2 7" id="KW-0378">Hydrolase</keyword>
<evidence type="ECO:0000313" key="8">
    <source>
        <dbReference type="Proteomes" id="UP000318017"/>
    </source>
</evidence>
<dbReference type="GO" id="GO:0006508">
    <property type="term" value="P:proteolysis"/>
    <property type="evidence" value="ECO:0007669"/>
    <property type="project" value="UniProtKB-KW"/>
</dbReference>
<dbReference type="Proteomes" id="UP000318017">
    <property type="component" value="Chromosome"/>
</dbReference>
<dbReference type="PANTHER" id="PTHR42881:SF13">
    <property type="entry name" value="PROLYL ENDOPEPTIDASE"/>
    <property type="match status" value="1"/>
</dbReference>
<dbReference type="EC" id="3.4.21.26" evidence="7"/>
<dbReference type="GO" id="GO:0004252">
    <property type="term" value="F:serine-type endopeptidase activity"/>
    <property type="evidence" value="ECO:0007669"/>
    <property type="project" value="UniProtKB-EC"/>
</dbReference>
<dbReference type="Gene3D" id="2.130.10.120">
    <property type="entry name" value="Prolyl oligopeptidase, N-terminal domain"/>
    <property type="match status" value="1"/>
</dbReference>
<sequence precursor="true">MRCYCLLGICLLVLHSSVWAQVPEITERKVSEVTETEDPYLWLEDVTAEKSLEWVRARNEKTQTHLEARPEFADLNRDLLAILDSDERIPFVSKAGEYYYNFWRDKDHTRGIWRRTTLAEYRKASPAWELVLDLDALAEQEDENWVWDGAQILRPDLDLALIDLSRGGADASVTREFDLSKKSFVSDGFSRPEAKGGMDWIDRDTVFVFTDFGSGSMTSSGYPRIVKRWERGTPLDAASVVYEGTDADMYISASHDDSPGYERDFVSRTIAFYNNELYLRSDSGELTKVDAPNSASKSVHHQYLLLELRDAWTVNGQEFVPGSLLLTSFDDFMAGQREFEVLFEPTDNSSLASFSATRDFLVLNVLEDVKNRLYVMKPTAAGWQKSALRGAPQIGTVGVSAVDSDHSNAYWMTSSDYLTPTTLYYGELGEEPEQLKQLTPQFDATGLQVSQHFATSRDGTQVPYFMVSKENLERNGSQPTLLYGYGGFEISLTPGYNASVGRAWTTQGGVYVVANIRGGGEYGPRWHQAALKKNRLRAYEDFAAVAEDLIQQKITSTQHLGIQGGSNGGLLVGNMIALYPELFSAAVCQVPLLDMKRYHLLLAGASWMAEYGNPDADGEWDFIKTYSPYQNVDADTEYPAVLFTTSTRDDRVHPGHARKMMARMESQGHDVSYYENIEGGHGGAANNKQRAYMQSLAYTFLRERLFQE</sequence>
<dbReference type="InterPro" id="IPR051167">
    <property type="entry name" value="Prolyl_oligopep/macrocyclase"/>
</dbReference>
<evidence type="ECO:0000259" key="5">
    <source>
        <dbReference type="Pfam" id="PF00326"/>
    </source>
</evidence>
<dbReference type="OrthoDB" id="9801421at2"/>
<organism evidence="7 8">
    <name type="scientific">Aureliella helgolandensis</name>
    <dbReference type="NCBI Taxonomy" id="2527968"/>
    <lineage>
        <taxon>Bacteria</taxon>
        <taxon>Pseudomonadati</taxon>
        <taxon>Planctomycetota</taxon>
        <taxon>Planctomycetia</taxon>
        <taxon>Pirellulales</taxon>
        <taxon>Pirellulaceae</taxon>
        <taxon>Aureliella</taxon>
    </lineage>
</organism>
<dbReference type="InterPro" id="IPR029058">
    <property type="entry name" value="AB_hydrolase_fold"/>
</dbReference>